<feature type="compositionally biased region" description="Pro residues" evidence="1">
    <location>
        <begin position="268"/>
        <end position="281"/>
    </location>
</feature>
<evidence type="ECO:0000256" key="1">
    <source>
        <dbReference type="SAM" id="MobiDB-lite"/>
    </source>
</evidence>
<dbReference type="Proteomes" id="UP000265515">
    <property type="component" value="Unassembled WGS sequence"/>
</dbReference>
<dbReference type="InterPro" id="IPR032675">
    <property type="entry name" value="LRR_dom_sf"/>
</dbReference>
<dbReference type="InterPro" id="IPR052595">
    <property type="entry name" value="LRRC69/RLP"/>
</dbReference>
<name>A0A388KD64_CHABU</name>
<keyword evidence="2" id="KW-1133">Transmembrane helix</keyword>
<feature type="transmembrane region" description="Helical" evidence="2">
    <location>
        <begin position="37"/>
        <end position="56"/>
    </location>
</feature>
<dbReference type="AlphaFoldDB" id="A0A388KD64"/>
<dbReference type="Gene3D" id="3.80.10.10">
    <property type="entry name" value="Ribonuclease Inhibitor"/>
    <property type="match status" value="2"/>
</dbReference>
<feature type="compositionally biased region" description="Low complexity" evidence="1">
    <location>
        <begin position="215"/>
        <end position="230"/>
    </location>
</feature>
<feature type="region of interest" description="Disordered" evidence="1">
    <location>
        <begin position="73"/>
        <end position="109"/>
    </location>
</feature>
<proteinExistence type="predicted"/>
<dbReference type="Pfam" id="PF00560">
    <property type="entry name" value="LRR_1"/>
    <property type="match status" value="1"/>
</dbReference>
<dbReference type="OMA" id="SHEAWPR"/>
<protein>
    <recommendedName>
        <fullName evidence="5">Leucine-rich repeat-containing N-terminal plant-type domain-containing protein</fullName>
    </recommendedName>
</protein>
<evidence type="ECO:0000256" key="2">
    <source>
        <dbReference type="SAM" id="Phobius"/>
    </source>
</evidence>
<feature type="region of interest" description="Disordered" evidence="1">
    <location>
        <begin position="124"/>
        <end position="323"/>
    </location>
</feature>
<feature type="compositionally biased region" description="Low complexity" evidence="1">
    <location>
        <begin position="297"/>
        <end position="323"/>
    </location>
</feature>
<dbReference type="EMBL" id="BFEA01000094">
    <property type="protein sequence ID" value="GBG67971.1"/>
    <property type="molecule type" value="Genomic_DNA"/>
</dbReference>
<dbReference type="STRING" id="69332.A0A388KD64"/>
<evidence type="ECO:0000313" key="4">
    <source>
        <dbReference type="Proteomes" id="UP000265515"/>
    </source>
</evidence>
<dbReference type="SUPFAM" id="SSF52058">
    <property type="entry name" value="L domain-like"/>
    <property type="match status" value="1"/>
</dbReference>
<dbReference type="InterPro" id="IPR001611">
    <property type="entry name" value="Leu-rich_rpt"/>
</dbReference>
<reference evidence="3 4" key="1">
    <citation type="journal article" date="2018" name="Cell">
        <title>The Chara Genome: Secondary Complexity and Implications for Plant Terrestrialization.</title>
        <authorList>
            <person name="Nishiyama T."/>
            <person name="Sakayama H."/>
            <person name="Vries J.D."/>
            <person name="Buschmann H."/>
            <person name="Saint-Marcoux D."/>
            <person name="Ullrich K.K."/>
            <person name="Haas F.B."/>
            <person name="Vanderstraeten L."/>
            <person name="Becker D."/>
            <person name="Lang D."/>
            <person name="Vosolsobe S."/>
            <person name="Rombauts S."/>
            <person name="Wilhelmsson P.K.I."/>
            <person name="Janitza P."/>
            <person name="Kern R."/>
            <person name="Heyl A."/>
            <person name="Rumpler F."/>
            <person name="Villalobos L.I.A.C."/>
            <person name="Clay J.M."/>
            <person name="Skokan R."/>
            <person name="Toyoda A."/>
            <person name="Suzuki Y."/>
            <person name="Kagoshima H."/>
            <person name="Schijlen E."/>
            <person name="Tajeshwar N."/>
            <person name="Catarino B."/>
            <person name="Hetherington A.J."/>
            <person name="Saltykova A."/>
            <person name="Bonnot C."/>
            <person name="Breuninger H."/>
            <person name="Symeonidi A."/>
            <person name="Radhakrishnan G.V."/>
            <person name="Van Nieuwerburgh F."/>
            <person name="Deforce D."/>
            <person name="Chang C."/>
            <person name="Karol K.G."/>
            <person name="Hedrich R."/>
            <person name="Ulvskov P."/>
            <person name="Glockner G."/>
            <person name="Delwiche C.F."/>
            <person name="Petrasek J."/>
            <person name="Van de Peer Y."/>
            <person name="Friml J."/>
            <person name="Beilby M."/>
            <person name="Dolan L."/>
            <person name="Kohara Y."/>
            <person name="Sugano S."/>
            <person name="Fujiyama A."/>
            <person name="Delaux P.-M."/>
            <person name="Quint M."/>
            <person name="TheiBen G."/>
            <person name="Hagemann M."/>
            <person name="Harholt J."/>
            <person name="Dunand C."/>
            <person name="Zachgo S."/>
            <person name="Langdale J."/>
            <person name="Maumus F."/>
            <person name="Straeten D.V.D."/>
            <person name="Gould S.B."/>
            <person name="Rensing S.A."/>
        </authorList>
    </citation>
    <scope>NUCLEOTIDE SEQUENCE [LARGE SCALE GENOMIC DNA]</scope>
    <source>
        <strain evidence="3 4">S276</strain>
    </source>
</reference>
<feature type="compositionally biased region" description="Basic and acidic residues" evidence="1">
    <location>
        <begin position="140"/>
        <end position="150"/>
    </location>
</feature>
<accession>A0A388KD64</accession>
<dbReference type="PANTHER" id="PTHR48057">
    <property type="entry name" value="LEUCINE-RICH REPEAT SERINE/THREONINE-PROTEIN KINASE 1"/>
    <property type="match status" value="1"/>
</dbReference>
<feature type="compositionally biased region" description="Low complexity" evidence="1">
    <location>
        <begin position="250"/>
        <end position="267"/>
    </location>
</feature>
<feature type="compositionally biased region" description="Low complexity" evidence="1">
    <location>
        <begin position="171"/>
        <end position="199"/>
    </location>
</feature>
<dbReference type="OrthoDB" id="676979at2759"/>
<keyword evidence="4" id="KW-1185">Reference proteome</keyword>
<evidence type="ECO:0008006" key="5">
    <source>
        <dbReference type="Google" id="ProtNLM"/>
    </source>
</evidence>
<organism evidence="3 4">
    <name type="scientific">Chara braunii</name>
    <name type="common">Braun's stonewort</name>
    <dbReference type="NCBI Taxonomy" id="69332"/>
    <lineage>
        <taxon>Eukaryota</taxon>
        <taxon>Viridiplantae</taxon>
        <taxon>Streptophyta</taxon>
        <taxon>Charophyceae</taxon>
        <taxon>Charales</taxon>
        <taxon>Characeae</taxon>
        <taxon>Chara</taxon>
    </lineage>
</organism>
<sequence length="991" mass="104904">MGDRGRDLGHAVGIDDHKTGAGACDLIHEKMSVRGTITTSVTMSGLSLLVILVAAMCAVCATVDAASPSTAAVGRFHSSSSSSSSPTSSSSAISNRGSQLDSPPVGTTQPVAIGALETMPIPTATTRSHLQRGSLATTHPDPDSHHRDVRSGGIWPGEAIVAAGGRHLRQSSSRPSPSTPSSSGLPSPHTSSASSSSSPRPRPRPRPPPPPPPRSNANPLLPSIGLSSSSPLPPSPPSDASSSSPPPPSSGSVSLLPSQSSSSSSSSSPPPPPFSNPPSSPSSPSSPSFPSSPPPLSSSAMSEPSSPQMTNANPASSSAPASANVVAISTDDPRPHQGSLVSPDDVAFFSLLTNASSLFASPESSTPLDRRRPQLLISITVNDGRCGLYVLGPPGSHSAVGNFVAPQPGVATWELSTSTLGNIVISEDDLLRDSLAVDRSSLSATYTISVVADHSASCDFVLEAKYYDNQARMTDSEKRAIDNMLATCCSLMEPTTGRRRRGACETYRRHRKTPSTVSQAEACKAVLHWCDEPCWSSGILCDTNGSLIDLTLEDEKLNCVFSDIPLSALPSLRSVQVLSSNLMGEVNWMNVWRHPSLVRLDLSRNKLVGGISCPPNMTVGSMPKLKELVLASNQFTGSFSECLLHQNLTDILVPNNKLEGNFPAKVPRQSVLQRLVLSSNGLQNYLSLEIGSLESLSVLKVDSNYFMHSLPHSLFIPSLTILDVSRNRFSGGIPMSVANATKLRVLDLTANVDLNHHLVIDDMSTELEELRIAYTKMGGYMPQDWASKMKLKVFDAQGAFLDGRIPESFIRLPELMVVDLRANRLSGELPPLNYNDTSKIMQFQVAGNPLVGPIPQTYSRFLAFQASTSIGIPGIFNVSGTNLSGEAPQFLWPGYVPNTTEVSLGPSRLTCPSNGPDLQEFGLDCAAQASFVNDADNGRLRTPRSQLSPGAIAGISIAVIFVVTAVAVAVLVNVRKLHRPRIPFNRLYGTV</sequence>
<evidence type="ECO:0000313" key="3">
    <source>
        <dbReference type="EMBL" id="GBG67971.1"/>
    </source>
</evidence>
<feature type="compositionally biased region" description="Low complexity" evidence="1">
    <location>
        <begin position="78"/>
        <end position="94"/>
    </location>
</feature>
<dbReference type="Gramene" id="GBG67971">
    <property type="protein sequence ID" value="GBG67971"/>
    <property type="gene ID" value="CBR_g1090"/>
</dbReference>
<dbReference type="PANTHER" id="PTHR48057:SF30">
    <property type="entry name" value="DNA-DAMAGE-REPAIR_TOLERATION DRT100-LIKE PROTEIN"/>
    <property type="match status" value="1"/>
</dbReference>
<keyword evidence="2" id="KW-0472">Membrane</keyword>
<feature type="compositionally biased region" description="Polar residues" evidence="1">
    <location>
        <begin position="95"/>
        <end position="109"/>
    </location>
</feature>
<comment type="caution">
    <text evidence="3">The sequence shown here is derived from an EMBL/GenBank/DDBJ whole genome shotgun (WGS) entry which is preliminary data.</text>
</comment>
<keyword evidence="2" id="KW-0812">Transmembrane</keyword>
<gene>
    <name evidence="3" type="ORF">CBR_g1090</name>
</gene>
<feature type="transmembrane region" description="Helical" evidence="2">
    <location>
        <begin position="951"/>
        <end position="972"/>
    </location>
</feature>